<dbReference type="SUPFAM" id="SSF47413">
    <property type="entry name" value="lambda repressor-like DNA-binding domains"/>
    <property type="match status" value="1"/>
</dbReference>
<dbReference type="Proteomes" id="UP000198995">
    <property type="component" value="Unassembled WGS sequence"/>
</dbReference>
<name>A0A1G6RMC1_PEPNI</name>
<dbReference type="STRING" id="2741.SAMN04489866_10152"/>
<organism evidence="2 3">
    <name type="scientific">Peptococcus niger</name>
    <dbReference type="NCBI Taxonomy" id="2741"/>
    <lineage>
        <taxon>Bacteria</taxon>
        <taxon>Bacillati</taxon>
        <taxon>Bacillota</taxon>
        <taxon>Clostridia</taxon>
        <taxon>Eubacteriales</taxon>
        <taxon>Peptococcaceae</taxon>
        <taxon>Peptococcus</taxon>
    </lineage>
</organism>
<protein>
    <submittedName>
        <fullName evidence="2">DNA-binding transcriptional regulator, XRE-family HTH domain</fullName>
    </submittedName>
</protein>
<keyword evidence="3" id="KW-1185">Reference proteome</keyword>
<keyword evidence="2" id="KW-0238">DNA-binding</keyword>
<feature type="domain" description="HTH cro/C1-type" evidence="1">
    <location>
        <begin position="4"/>
        <end position="58"/>
    </location>
</feature>
<dbReference type="Pfam" id="PF01381">
    <property type="entry name" value="HTH_3"/>
    <property type="match status" value="1"/>
</dbReference>
<evidence type="ECO:0000313" key="2">
    <source>
        <dbReference type="EMBL" id="SDD05107.1"/>
    </source>
</evidence>
<accession>A0A1G6RMC1</accession>
<dbReference type="SMART" id="SM00530">
    <property type="entry name" value="HTH_XRE"/>
    <property type="match status" value="1"/>
</dbReference>
<dbReference type="EMBL" id="FNAF01000001">
    <property type="protein sequence ID" value="SDD05107.1"/>
    <property type="molecule type" value="Genomic_DNA"/>
</dbReference>
<dbReference type="AlphaFoldDB" id="A0A1G6RMC1"/>
<dbReference type="InterPro" id="IPR010982">
    <property type="entry name" value="Lambda_DNA-bd_dom_sf"/>
</dbReference>
<sequence length="63" mass="6885">MNALKNARNQAGLTQEELGKQLGLSKSTYCLLEAGKIKMTIERAEAISKVLGVSPMIFFTQNV</sequence>
<dbReference type="Gene3D" id="1.10.260.40">
    <property type="entry name" value="lambda repressor-like DNA-binding domains"/>
    <property type="match status" value="1"/>
</dbReference>
<dbReference type="GO" id="GO:0003677">
    <property type="term" value="F:DNA binding"/>
    <property type="evidence" value="ECO:0007669"/>
    <property type="project" value="UniProtKB-KW"/>
</dbReference>
<dbReference type="CDD" id="cd00093">
    <property type="entry name" value="HTH_XRE"/>
    <property type="match status" value="1"/>
</dbReference>
<dbReference type="InterPro" id="IPR001387">
    <property type="entry name" value="Cro/C1-type_HTH"/>
</dbReference>
<dbReference type="PROSITE" id="PS50943">
    <property type="entry name" value="HTH_CROC1"/>
    <property type="match status" value="1"/>
</dbReference>
<reference evidence="2 3" key="1">
    <citation type="submission" date="2016-10" db="EMBL/GenBank/DDBJ databases">
        <authorList>
            <person name="de Groot N.N."/>
        </authorList>
    </citation>
    <scope>NUCLEOTIDE SEQUENCE [LARGE SCALE GENOMIC DNA]</scope>
    <source>
        <strain evidence="2 3">DSM 20475</strain>
    </source>
</reference>
<proteinExistence type="predicted"/>
<dbReference type="OrthoDB" id="199610at2"/>
<evidence type="ECO:0000259" key="1">
    <source>
        <dbReference type="PROSITE" id="PS50943"/>
    </source>
</evidence>
<dbReference type="RefSeq" id="WP_159427906.1">
    <property type="nucleotide sequence ID" value="NZ_FNAF01000001.1"/>
</dbReference>
<evidence type="ECO:0000313" key="3">
    <source>
        <dbReference type="Proteomes" id="UP000198995"/>
    </source>
</evidence>
<gene>
    <name evidence="2" type="ORF">SAMN04489866_10152</name>
</gene>